<dbReference type="Proteomes" id="UP000823865">
    <property type="component" value="Unassembled WGS sequence"/>
</dbReference>
<dbReference type="GO" id="GO:0009279">
    <property type="term" value="C:cell outer membrane"/>
    <property type="evidence" value="ECO:0007669"/>
    <property type="project" value="UniProtKB-SubCell"/>
</dbReference>
<dbReference type="InterPro" id="IPR037066">
    <property type="entry name" value="Plug_dom_sf"/>
</dbReference>
<dbReference type="InterPro" id="IPR000531">
    <property type="entry name" value="Beta-barrel_TonB"/>
</dbReference>
<evidence type="ECO:0000256" key="8">
    <source>
        <dbReference type="PROSITE-ProRule" id="PRU01360"/>
    </source>
</evidence>
<evidence type="ECO:0000256" key="5">
    <source>
        <dbReference type="ARBA" id="ARBA00023077"/>
    </source>
</evidence>
<dbReference type="Pfam" id="PF13715">
    <property type="entry name" value="CarbopepD_reg_2"/>
    <property type="match status" value="1"/>
</dbReference>
<comment type="similarity">
    <text evidence="8 9">Belongs to the TonB-dependent receptor family.</text>
</comment>
<evidence type="ECO:0000256" key="3">
    <source>
        <dbReference type="ARBA" id="ARBA00022452"/>
    </source>
</evidence>
<dbReference type="InterPro" id="IPR036942">
    <property type="entry name" value="Beta-barrel_TonB_sf"/>
</dbReference>
<keyword evidence="7 8" id="KW-0998">Cell outer membrane</keyword>
<dbReference type="InterPro" id="IPR012910">
    <property type="entry name" value="Plug_dom"/>
</dbReference>
<keyword evidence="5 9" id="KW-0798">TonB box</keyword>
<dbReference type="InterPro" id="IPR008969">
    <property type="entry name" value="CarboxyPept-like_regulatory"/>
</dbReference>
<evidence type="ECO:0000259" key="12">
    <source>
        <dbReference type="Pfam" id="PF07715"/>
    </source>
</evidence>
<dbReference type="InterPro" id="IPR023996">
    <property type="entry name" value="TonB-dep_OMP_SusC/RagA"/>
</dbReference>
<dbReference type="Pfam" id="PF00593">
    <property type="entry name" value="TonB_dep_Rec_b-barrel"/>
    <property type="match status" value="1"/>
</dbReference>
<dbReference type="Gene3D" id="2.60.40.1120">
    <property type="entry name" value="Carboxypeptidase-like, regulatory domain"/>
    <property type="match status" value="1"/>
</dbReference>
<sequence>MNYILSYRKAVMSFALSCLCVLCAFSQQLTVNGIVKDSNGEAVIGASVVVEGTTNGSITDLDGAFTLQNVPSNANLSVSYIGYKTQVIPVNGKTTFNVVLQSDSELLDEVVVVGYGVQRKSDLTGSVASVKATDALKTMPTGNVSDALQGRMAGVSVLSGSGDPSQDNTIRVRGINSITAETGPLVVVDGFIGGSLQNLNPSDIASIEVLKDASATAVYGSRGANGVILVTTKNPGEGKMMVNFNAFANIKTVAKYPDTMSPYDYAVMVNEYGNDIGHGDYFDATQLADLQAGRAGYDYSREIFRTAVTQNYDLSISGGNEKTKFLASFRYQNDQGVLQKSMSETYNWRLKVDTKIKKWLEVGLNFYGNYRKSETPRVNAYRGILQSAMYFDNTLSPKDENGNYNNLDWSGNRMYNPMGHIWELDSETQTINNRLQGYVQFNIIDGLTFRSQMGVLFDNRLYTTLENENSYQQWAQGDPRAYARSYFNLGWLNTNTLSYVKEFNENHRINATAVFEQSYDNNFNHLGRAYNPEYVDITNGYNNLAMSSNASLNELESERTITTLMSGMLRLNYVFKNRYMVTASIRADGSSRLEDKWAYFPSAALAWDMKQENFLKNVNFIDQLKLRVGYGSVGNQSVEPYRIYSMMTPTVVTDANGVRKTTYAVDRPNAPYLKWERNDQFNVGIDFSTLNGRFRLTADWYSKLSKDILMEVAQPPHLGYNALLRNAGEIKNTGVEFTISADPFVSNSTDGFSWHTDLTLTHNKGIYNIIPTFNHRQQQAGNYQNVLFQMVEGEKLGSFWGYQFEGLWQQADVDALFVDANGNTDGRTNGEVYKVVAGNSKFKDVNKDGVLNDSDQGIIGCGQPTFNWGWNNTFTYKNFDLSFFLVGFHGFDIYNATKQIGFRGIQSQQVATITPMKDWLNHWTPDNTNTDVPRWDGKGTEKQNMYSTRFVENGSFVKMKSITLGYTVPQQICQRWGITNLRVYASVQNPFHITSYSGLDPEATLGDPLIQGVDWGNYPNSRNYLIGLNFAF</sequence>
<keyword evidence="3 8" id="KW-1134">Transmembrane beta strand</keyword>
<dbReference type="FunFam" id="2.60.40.1120:FF:000003">
    <property type="entry name" value="Outer membrane protein Omp121"/>
    <property type="match status" value="1"/>
</dbReference>
<dbReference type="EMBL" id="JAHLFU010000015">
    <property type="protein sequence ID" value="MBU3852335.1"/>
    <property type="molecule type" value="Genomic_DNA"/>
</dbReference>
<dbReference type="FunFam" id="2.170.130.10:FF:000008">
    <property type="entry name" value="SusC/RagA family TonB-linked outer membrane protein"/>
    <property type="match status" value="1"/>
</dbReference>
<keyword evidence="6 8" id="KW-0472">Membrane</keyword>
<accession>A0A9E2P1L0</accession>
<evidence type="ECO:0000259" key="11">
    <source>
        <dbReference type="Pfam" id="PF00593"/>
    </source>
</evidence>
<dbReference type="InterPro" id="IPR039426">
    <property type="entry name" value="TonB-dep_rcpt-like"/>
</dbReference>
<evidence type="ECO:0000313" key="13">
    <source>
        <dbReference type="EMBL" id="MBU3852335.1"/>
    </source>
</evidence>
<reference evidence="13" key="2">
    <citation type="submission" date="2021-04" db="EMBL/GenBank/DDBJ databases">
        <authorList>
            <person name="Gilroy R."/>
        </authorList>
    </citation>
    <scope>NUCLEOTIDE SEQUENCE</scope>
    <source>
        <strain evidence="13">G3-2149</strain>
    </source>
</reference>
<protein>
    <submittedName>
        <fullName evidence="13">TonB-dependent receptor</fullName>
    </submittedName>
</protein>
<evidence type="ECO:0000256" key="2">
    <source>
        <dbReference type="ARBA" id="ARBA00022448"/>
    </source>
</evidence>
<dbReference type="NCBIfam" id="TIGR04057">
    <property type="entry name" value="SusC_RagA_signa"/>
    <property type="match status" value="1"/>
</dbReference>
<name>A0A9E2P1L0_9BACT</name>
<dbReference type="Gene3D" id="2.170.130.10">
    <property type="entry name" value="TonB-dependent receptor, plug domain"/>
    <property type="match status" value="1"/>
</dbReference>
<evidence type="ECO:0000256" key="7">
    <source>
        <dbReference type="ARBA" id="ARBA00023237"/>
    </source>
</evidence>
<feature type="signal peptide" evidence="10">
    <location>
        <begin position="1"/>
        <end position="26"/>
    </location>
</feature>
<comment type="caution">
    <text evidence="13">The sequence shown here is derived from an EMBL/GenBank/DDBJ whole genome shotgun (WGS) entry which is preliminary data.</text>
</comment>
<dbReference type="NCBIfam" id="TIGR04056">
    <property type="entry name" value="OMP_RagA_SusC"/>
    <property type="match status" value="1"/>
</dbReference>
<keyword evidence="4 8" id="KW-0812">Transmembrane</keyword>
<dbReference type="Gene3D" id="2.40.170.20">
    <property type="entry name" value="TonB-dependent receptor, beta-barrel domain"/>
    <property type="match status" value="1"/>
</dbReference>
<dbReference type="InterPro" id="IPR023997">
    <property type="entry name" value="TonB-dep_OMP_SusC/RagA_CS"/>
</dbReference>
<feature type="domain" description="TonB-dependent receptor-like beta-barrel" evidence="11">
    <location>
        <begin position="400"/>
        <end position="757"/>
    </location>
</feature>
<evidence type="ECO:0000256" key="1">
    <source>
        <dbReference type="ARBA" id="ARBA00004571"/>
    </source>
</evidence>
<reference evidence="13" key="1">
    <citation type="journal article" date="2021" name="PeerJ">
        <title>Extensive microbial diversity within the chicken gut microbiome revealed by metagenomics and culture.</title>
        <authorList>
            <person name="Gilroy R."/>
            <person name="Ravi A."/>
            <person name="Getino M."/>
            <person name="Pursley I."/>
            <person name="Horton D.L."/>
            <person name="Alikhan N.F."/>
            <person name="Baker D."/>
            <person name="Gharbi K."/>
            <person name="Hall N."/>
            <person name="Watson M."/>
            <person name="Adriaenssens E.M."/>
            <person name="Foster-Nyarko E."/>
            <person name="Jarju S."/>
            <person name="Secka A."/>
            <person name="Antonio M."/>
            <person name="Oren A."/>
            <person name="Chaudhuri R.R."/>
            <person name="La Ragione R."/>
            <person name="Hildebrand F."/>
            <person name="Pallen M.J."/>
        </authorList>
    </citation>
    <scope>NUCLEOTIDE SEQUENCE</scope>
    <source>
        <strain evidence="13">G3-2149</strain>
    </source>
</reference>
<dbReference type="SUPFAM" id="SSF56935">
    <property type="entry name" value="Porins"/>
    <property type="match status" value="1"/>
</dbReference>
<evidence type="ECO:0000313" key="14">
    <source>
        <dbReference type="Proteomes" id="UP000823865"/>
    </source>
</evidence>
<keyword evidence="10" id="KW-0732">Signal</keyword>
<evidence type="ECO:0000256" key="6">
    <source>
        <dbReference type="ARBA" id="ARBA00023136"/>
    </source>
</evidence>
<feature type="domain" description="TonB-dependent receptor plug" evidence="12">
    <location>
        <begin position="120"/>
        <end position="227"/>
    </location>
</feature>
<dbReference type="PROSITE" id="PS52016">
    <property type="entry name" value="TONB_DEPENDENT_REC_3"/>
    <property type="match status" value="1"/>
</dbReference>
<organism evidence="13 14">
    <name type="scientific">Candidatus Paraprevotella stercoravium</name>
    <dbReference type="NCBI Taxonomy" id="2838725"/>
    <lineage>
        <taxon>Bacteria</taxon>
        <taxon>Pseudomonadati</taxon>
        <taxon>Bacteroidota</taxon>
        <taxon>Bacteroidia</taxon>
        <taxon>Bacteroidales</taxon>
        <taxon>Prevotellaceae</taxon>
        <taxon>Paraprevotella</taxon>
    </lineage>
</organism>
<gene>
    <name evidence="13" type="ORF">H9789_00625</name>
</gene>
<evidence type="ECO:0000256" key="9">
    <source>
        <dbReference type="RuleBase" id="RU003357"/>
    </source>
</evidence>
<proteinExistence type="inferred from homology"/>
<feature type="chain" id="PRO_5038803244" evidence="10">
    <location>
        <begin position="27"/>
        <end position="1032"/>
    </location>
</feature>
<comment type="subcellular location">
    <subcellularLocation>
        <location evidence="1 8">Cell outer membrane</location>
        <topology evidence="1 8">Multi-pass membrane protein</topology>
    </subcellularLocation>
</comment>
<evidence type="ECO:0000256" key="10">
    <source>
        <dbReference type="SAM" id="SignalP"/>
    </source>
</evidence>
<dbReference type="AlphaFoldDB" id="A0A9E2P1L0"/>
<dbReference type="Pfam" id="PF07715">
    <property type="entry name" value="Plug"/>
    <property type="match status" value="1"/>
</dbReference>
<dbReference type="SUPFAM" id="SSF49464">
    <property type="entry name" value="Carboxypeptidase regulatory domain-like"/>
    <property type="match status" value="1"/>
</dbReference>
<keyword evidence="13" id="KW-0675">Receptor</keyword>
<keyword evidence="2 8" id="KW-0813">Transport</keyword>
<evidence type="ECO:0000256" key="4">
    <source>
        <dbReference type="ARBA" id="ARBA00022692"/>
    </source>
</evidence>